<gene>
    <name evidence="3" type="ORF">H9Q76_13020</name>
</gene>
<evidence type="ECO:0000313" key="3">
    <source>
        <dbReference type="EMBL" id="QNL99611.1"/>
    </source>
</evidence>
<dbReference type="PROSITE" id="PS50883">
    <property type="entry name" value="EAL"/>
    <property type="match status" value="1"/>
</dbReference>
<dbReference type="Gene3D" id="3.30.70.270">
    <property type="match status" value="1"/>
</dbReference>
<dbReference type="InterPro" id="IPR035919">
    <property type="entry name" value="EAL_sf"/>
</dbReference>
<sequence>MDKSEFESRYFDLVSKAPGKTFLFYGNLKEDMIRWSASAVEYFGLPGEIFGDSTREWISRIHPEDVEPYTDSLMELLHGVTPYHNCEYRIKNAQGEYVWVNCRGYMTYDADGKAEWFGGLVTNMGYQTKIDAVTNLWTVHQFRSELNRLLDDRARGGILMIGLENFKRINAEYSYAYGDKVLALIGEKLREGVLHNCHVFRMDGANFAIVMQDAGVERIVEYKKFVDSFMRNLVVSGQVVHLRFKAAAAFFPEDGEFLDQIQSNLFYALDHAKLTNTDDVVFYSKELFAQKKYMTRLKEAIRECVEEDCKGFRIVMQPIVETKSEVCDAAEVLLRFIHPEFGVIGPMDFIPILENSKEIIRVGKWVIDQSLQTLARWREQIGHLPLKRLQINVSYVQFKDPELLGYVVERLDHYQLPHDAVMLELTESCRVEQTSFLSDVLQTFKDAGISIALDDFGTGYASLTVLKDIPADMVKLDHTMTRSITEKPKDKALIEFIVTYCKKVGIAVCAEGVEKVEALSIVRNAGVECIQGYYYDKPLELDTFYRKYVK</sequence>
<dbReference type="EMBL" id="CP060632">
    <property type="protein sequence ID" value="QNL99611.1"/>
    <property type="molecule type" value="Genomic_DNA"/>
</dbReference>
<dbReference type="SMART" id="SM00052">
    <property type="entry name" value="EAL"/>
    <property type="match status" value="1"/>
</dbReference>
<dbReference type="CDD" id="cd01948">
    <property type="entry name" value="EAL"/>
    <property type="match status" value="1"/>
</dbReference>
<dbReference type="NCBIfam" id="TIGR00254">
    <property type="entry name" value="GGDEF"/>
    <property type="match status" value="1"/>
</dbReference>
<evidence type="ECO:0000313" key="4">
    <source>
        <dbReference type="Proteomes" id="UP000515819"/>
    </source>
</evidence>
<dbReference type="RefSeq" id="WP_249321289.1">
    <property type="nucleotide sequence ID" value="NZ_CP060632.1"/>
</dbReference>
<dbReference type="Proteomes" id="UP000515819">
    <property type="component" value="Chromosome"/>
</dbReference>
<dbReference type="CDD" id="cd01949">
    <property type="entry name" value="GGDEF"/>
    <property type="match status" value="1"/>
</dbReference>
<name>A0A7G9FM30_9FIRM</name>
<dbReference type="InterPro" id="IPR029787">
    <property type="entry name" value="Nucleotide_cyclase"/>
</dbReference>
<dbReference type="Gene3D" id="3.30.450.20">
    <property type="entry name" value="PAS domain"/>
    <property type="match status" value="1"/>
</dbReference>
<dbReference type="Pfam" id="PF00563">
    <property type="entry name" value="EAL"/>
    <property type="match status" value="1"/>
</dbReference>
<dbReference type="InterPro" id="IPR013655">
    <property type="entry name" value="PAS_fold_3"/>
</dbReference>
<dbReference type="InterPro" id="IPR000160">
    <property type="entry name" value="GGDEF_dom"/>
</dbReference>
<dbReference type="SUPFAM" id="SSF55785">
    <property type="entry name" value="PYP-like sensor domain (PAS domain)"/>
    <property type="match status" value="1"/>
</dbReference>
<protein>
    <submittedName>
        <fullName evidence="3">GGDEF and EAL domain-containing protein</fullName>
    </submittedName>
</protein>
<dbReference type="Pfam" id="PF08447">
    <property type="entry name" value="PAS_3"/>
    <property type="match status" value="1"/>
</dbReference>
<dbReference type="PANTHER" id="PTHR33121:SF71">
    <property type="entry name" value="OXYGEN SENSOR PROTEIN DOSP"/>
    <property type="match status" value="1"/>
</dbReference>
<dbReference type="Gene3D" id="3.20.20.450">
    <property type="entry name" value="EAL domain"/>
    <property type="match status" value="1"/>
</dbReference>
<dbReference type="PANTHER" id="PTHR33121">
    <property type="entry name" value="CYCLIC DI-GMP PHOSPHODIESTERASE PDEF"/>
    <property type="match status" value="1"/>
</dbReference>
<feature type="domain" description="GGDEF" evidence="2">
    <location>
        <begin position="154"/>
        <end position="285"/>
    </location>
</feature>
<reference evidence="3 4" key="1">
    <citation type="submission" date="2020-08" db="EMBL/GenBank/DDBJ databases">
        <authorList>
            <person name="Liu C."/>
            <person name="Sun Q."/>
        </authorList>
    </citation>
    <scope>NUCLEOTIDE SEQUENCE [LARGE SCALE GENOMIC DNA]</scope>
    <source>
        <strain evidence="3 4">NSJ-4</strain>
    </source>
</reference>
<dbReference type="CDD" id="cd00130">
    <property type="entry name" value="PAS"/>
    <property type="match status" value="1"/>
</dbReference>
<dbReference type="Pfam" id="PF00990">
    <property type="entry name" value="GGDEF"/>
    <property type="match status" value="1"/>
</dbReference>
<evidence type="ECO:0000259" key="1">
    <source>
        <dbReference type="PROSITE" id="PS50883"/>
    </source>
</evidence>
<dbReference type="SUPFAM" id="SSF55073">
    <property type="entry name" value="Nucleotide cyclase"/>
    <property type="match status" value="1"/>
</dbReference>
<proteinExistence type="predicted"/>
<dbReference type="GO" id="GO:0071111">
    <property type="term" value="F:cyclic-guanylate-specific phosphodiesterase activity"/>
    <property type="evidence" value="ECO:0007669"/>
    <property type="project" value="InterPro"/>
</dbReference>
<dbReference type="InterPro" id="IPR043128">
    <property type="entry name" value="Rev_trsase/Diguanyl_cyclase"/>
</dbReference>
<dbReference type="SMART" id="SM00267">
    <property type="entry name" value="GGDEF"/>
    <property type="match status" value="1"/>
</dbReference>
<evidence type="ECO:0000259" key="2">
    <source>
        <dbReference type="PROSITE" id="PS50887"/>
    </source>
</evidence>
<accession>A0A7G9FM30</accession>
<feature type="domain" description="EAL" evidence="1">
    <location>
        <begin position="294"/>
        <end position="550"/>
    </location>
</feature>
<dbReference type="SUPFAM" id="SSF141868">
    <property type="entry name" value="EAL domain-like"/>
    <property type="match status" value="1"/>
</dbReference>
<keyword evidence="4" id="KW-1185">Reference proteome</keyword>
<dbReference type="InterPro" id="IPR035965">
    <property type="entry name" value="PAS-like_dom_sf"/>
</dbReference>
<dbReference type="PROSITE" id="PS50887">
    <property type="entry name" value="GGDEF"/>
    <property type="match status" value="1"/>
</dbReference>
<dbReference type="InterPro" id="IPR001633">
    <property type="entry name" value="EAL_dom"/>
</dbReference>
<dbReference type="AlphaFoldDB" id="A0A7G9FM30"/>
<dbReference type="InterPro" id="IPR000014">
    <property type="entry name" value="PAS"/>
</dbReference>
<dbReference type="InterPro" id="IPR050706">
    <property type="entry name" value="Cyclic-di-GMP_PDE-like"/>
</dbReference>
<dbReference type="KEGG" id="wcp:H9Q76_13020"/>
<organism evidence="3 4">
    <name type="scientific">Wujia chipingensis</name>
    <dbReference type="NCBI Taxonomy" id="2763670"/>
    <lineage>
        <taxon>Bacteria</taxon>
        <taxon>Bacillati</taxon>
        <taxon>Bacillota</taxon>
        <taxon>Clostridia</taxon>
        <taxon>Lachnospirales</taxon>
        <taxon>Lachnospiraceae</taxon>
        <taxon>Wujia</taxon>
    </lineage>
</organism>